<dbReference type="InterPro" id="IPR013223">
    <property type="entry name" value="RNase_B_OB_dom"/>
</dbReference>
<organism evidence="12 13">
    <name type="scientific">Staphylococcus schweitzeri</name>
    <dbReference type="NCBI Taxonomy" id="1654388"/>
    <lineage>
        <taxon>Bacteria</taxon>
        <taxon>Bacillati</taxon>
        <taxon>Bacillota</taxon>
        <taxon>Bacilli</taxon>
        <taxon>Bacillales</taxon>
        <taxon>Staphylococcaceae</taxon>
        <taxon>Staphylococcus</taxon>
    </lineage>
</organism>
<feature type="compositionally biased region" description="Basic residues" evidence="10">
    <location>
        <begin position="749"/>
        <end position="760"/>
    </location>
</feature>
<dbReference type="InterPro" id="IPR011129">
    <property type="entry name" value="CSD"/>
</dbReference>
<dbReference type="RefSeq" id="WP_047532241.1">
    <property type="nucleotide sequence ID" value="NZ_CCEH01000035.1"/>
</dbReference>
<dbReference type="Pfam" id="PF17876">
    <property type="entry name" value="CSD2"/>
    <property type="match status" value="1"/>
</dbReference>
<dbReference type="PANTHER" id="PTHR23355:SF9">
    <property type="entry name" value="DIS3-LIKE EXONUCLEASE 2"/>
    <property type="match status" value="1"/>
</dbReference>
<keyword evidence="6 9" id="KW-0269">Exonuclease</keyword>
<dbReference type="InterPro" id="IPR050180">
    <property type="entry name" value="RNR_Ribonuclease"/>
</dbReference>
<gene>
    <name evidence="9 12" type="primary">rnr</name>
    <name evidence="12" type="ORF">ERS140147_02564</name>
</gene>
<feature type="domain" description="S1 motif" evidence="11">
    <location>
        <begin position="631"/>
        <end position="711"/>
    </location>
</feature>
<dbReference type="FunFam" id="2.40.50.140:FF:000213">
    <property type="entry name" value="Ribonuclease R"/>
    <property type="match status" value="1"/>
</dbReference>
<dbReference type="GO" id="GO:0006402">
    <property type="term" value="P:mRNA catabolic process"/>
    <property type="evidence" value="ECO:0007669"/>
    <property type="project" value="TreeGrafter"/>
</dbReference>
<dbReference type="InterPro" id="IPR040476">
    <property type="entry name" value="CSD2"/>
</dbReference>
<comment type="similarity">
    <text evidence="9">Belongs to the RNR ribonuclease family. RNase R subfamily.</text>
</comment>
<evidence type="ECO:0000259" key="11">
    <source>
        <dbReference type="PROSITE" id="PS50126"/>
    </source>
</evidence>
<comment type="function">
    <text evidence="8">Binds mRNA; thus facilitating recognition of the initiation point. It is needed to translate mRNA with a short Shine-Dalgarno (SD) purine-rich sequence.</text>
</comment>
<dbReference type="SUPFAM" id="SSF50249">
    <property type="entry name" value="Nucleic acid-binding proteins"/>
    <property type="match status" value="4"/>
</dbReference>
<dbReference type="FunFam" id="2.40.50.140:FF:000273">
    <property type="entry name" value="Ribonuclease R"/>
    <property type="match status" value="1"/>
</dbReference>
<feature type="region of interest" description="Disordered" evidence="10">
    <location>
        <begin position="714"/>
        <end position="790"/>
    </location>
</feature>
<evidence type="ECO:0000256" key="10">
    <source>
        <dbReference type="SAM" id="MobiDB-lite"/>
    </source>
</evidence>
<protein>
    <recommendedName>
        <fullName evidence="9">Ribonuclease R</fullName>
        <shortName evidence="9">RNase R</shortName>
        <ecNumber evidence="9">3.1.13.1</ecNumber>
    </recommendedName>
</protein>
<evidence type="ECO:0000256" key="1">
    <source>
        <dbReference type="ARBA" id="ARBA00001849"/>
    </source>
</evidence>
<feature type="compositionally biased region" description="Basic and acidic residues" evidence="10">
    <location>
        <begin position="737"/>
        <end position="748"/>
    </location>
</feature>
<comment type="subcellular location">
    <subcellularLocation>
        <location evidence="2 9">Cytoplasm</location>
    </subcellularLocation>
</comment>
<dbReference type="InterPro" id="IPR001900">
    <property type="entry name" value="RNase_II/R"/>
</dbReference>
<dbReference type="NCBIfam" id="TIGR02063">
    <property type="entry name" value="RNase_R"/>
    <property type="match status" value="1"/>
</dbReference>
<comment type="function">
    <text evidence="9">3'-5' exoribonuclease that releases 5'-nucleoside monophosphates and is involved in maturation of structured RNAs.</text>
</comment>
<dbReference type="CDD" id="cd04471">
    <property type="entry name" value="S1_RNase_R"/>
    <property type="match status" value="1"/>
</dbReference>
<evidence type="ECO:0000313" key="13">
    <source>
        <dbReference type="Proteomes" id="UP000044616"/>
    </source>
</evidence>
<dbReference type="InterPro" id="IPR012340">
    <property type="entry name" value="NA-bd_OB-fold"/>
</dbReference>
<dbReference type="AlphaFoldDB" id="A0A077ULT9"/>
<dbReference type="Proteomes" id="UP000044616">
    <property type="component" value="Unassembled WGS sequence"/>
</dbReference>
<accession>A0A077ULT9</accession>
<dbReference type="SMART" id="SM00955">
    <property type="entry name" value="RNB"/>
    <property type="match status" value="1"/>
</dbReference>
<dbReference type="InterPro" id="IPR011805">
    <property type="entry name" value="RNase_R"/>
</dbReference>
<dbReference type="PROSITE" id="PS50126">
    <property type="entry name" value="S1"/>
    <property type="match status" value="1"/>
</dbReference>
<keyword evidence="3 9" id="KW-0963">Cytoplasm</keyword>
<reference evidence="12 13" key="1">
    <citation type="submission" date="2014-05" db="EMBL/GenBank/DDBJ databases">
        <authorList>
            <person name="Aslett A.Martin."/>
            <person name="De Silva Nishadi"/>
        </authorList>
    </citation>
    <scope>NUCLEOTIDE SEQUENCE [LARGE SCALE GENOMIC DNA]</scope>
</reference>
<sequence>MNLKQSIENIINQPEYEPMSVSDFQDALGLSSADSFRDLIKVLVELEQSGLIERTKTDRYQKKHNLKGHSKLIKGTLSQNKKGFAFLRPENEDMEDIFIPPTKINRALDGDTVVVEIHQSKGEHKGKIEGEVKSIEKHSVTQVVGTYSEARHFGFVIPDDKRIMQDIFIPKGQSLGAVDGHKVLVQITKYADGSDNPEGHISAILGHKNDPGVDILSIIYQHGIEIEFPDDVLQEAEAVPDHIENNEIKGRHDLRDELTITIDGADAKDLDDAISVKKLSNGHTELTVSIADVSYYVTEDSALDKEAYDRATSVYLVDRVIPMIPHRLSNGICSLNPNVDRLTLSCRMEIDLRGHVVKHEIFDSVIHSDYRMTYDAVNQIITEKDSNIREQYKEITPMLDLAQDLSNRLIQMRKRRGEIDFDISEAKVLVNEDGIPTDVQLRQRGEGERLIESFMLIANETIAEHFSKLDVPFIYRVHEQPKTDRLRQFFDFITNFGIMIKGTGEDIHPTTLQKVQEEVEGRPEQMVISTMMLRSMQQAHYDDVNLGHFGLSAEYYTHFTSPIRRYPDLTVHRLIRKYLIEKSMDNKEVKRWEDKLPELAEHTSKRERRAIEAERDTDELKKAEYMIQHIGDEFEGIVSSVANFGMFIELPNTIEGMVHIANMTDDYYRFEERQMALIGERQAKVFRIGDTVKVKVTHVDVDERLIDFQIVGMPLPKNDRSQRPARGKTIQAKTRGKSLDKLKSDDKGHKKKGKQRKGKNQRNNDKSGNSKYKPFYKDKSVKKKARRKKK</sequence>
<dbReference type="InterPro" id="IPR003029">
    <property type="entry name" value="S1_domain"/>
</dbReference>
<evidence type="ECO:0000256" key="7">
    <source>
        <dbReference type="ARBA" id="ARBA00022884"/>
    </source>
</evidence>
<evidence type="ECO:0000256" key="3">
    <source>
        <dbReference type="ARBA" id="ARBA00022490"/>
    </source>
</evidence>
<feature type="compositionally biased region" description="Basic residues" evidence="10">
    <location>
        <begin position="780"/>
        <end position="790"/>
    </location>
</feature>
<keyword evidence="7 9" id="KW-0694">RNA-binding</keyword>
<keyword evidence="4 9" id="KW-0540">Nuclease</keyword>
<dbReference type="GO" id="GO:0008859">
    <property type="term" value="F:exoribonuclease II activity"/>
    <property type="evidence" value="ECO:0007669"/>
    <property type="project" value="UniProtKB-UniRule"/>
</dbReference>
<dbReference type="Pfam" id="PF08206">
    <property type="entry name" value="OB_RNB"/>
    <property type="match status" value="1"/>
</dbReference>
<evidence type="ECO:0000256" key="8">
    <source>
        <dbReference type="ARBA" id="ARBA00025604"/>
    </source>
</evidence>
<name>A0A077ULT9_9STAP</name>
<dbReference type="InterPro" id="IPR004476">
    <property type="entry name" value="RNase_II/RNase_R"/>
</dbReference>
<dbReference type="FunFam" id="2.40.50.140:FF:000219">
    <property type="entry name" value="Ribonuclease R"/>
    <property type="match status" value="1"/>
</dbReference>
<evidence type="ECO:0000256" key="6">
    <source>
        <dbReference type="ARBA" id="ARBA00022839"/>
    </source>
</evidence>
<evidence type="ECO:0000313" key="12">
    <source>
        <dbReference type="EMBL" id="CDR29354.1"/>
    </source>
</evidence>
<dbReference type="EMBL" id="CCEH01000035">
    <property type="protein sequence ID" value="CDR29354.1"/>
    <property type="molecule type" value="Genomic_DNA"/>
</dbReference>
<dbReference type="GO" id="GO:0005829">
    <property type="term" value="C:cytosol"/>
    <property type="evidence" value="ECO:0007669"/>
    <property type="project" value="TreeGrafter"/>
</dbReference>
<comment type="catalytic activity">
    <reaction evidence="1 9">
        <text>Exonucleolytic cleavage in the 3'- to 5'-direction to yield nucleoside 5'-phosphates.</text>
        <dbReference type="EC" id="3.1.13.1"/>
    </reaction>
</comment>
<evidence type="ECO:0000256" key="4">
    <source>
        <dbReference type="ARBA" id="ARBA00022722"/>
    </source>
</evidence>
<evidence type="ECO:0000256" key="9">
    <source>
        <dbReference type="HAMAP-Rule" id="MF_01895"/>
    </source>
</evidence>
<evidence type="ECO:0000256" key="5">
    <source>
        <dbReference type="ARBA" id="ARBA00022801"/>
    </source>
</evidence>
<dbReference type="HAMAP" id="MF_01895">
    <property type="entry name" value="RNase_R"/>
    <property type="match status" value="1"/>
</dbReference>
<dbReference type="GO" id="GO:0003723">
    <property type="term" value="F:RNA binding"/>
    <property type="evidence" value="ECO:0007669"/>
    <property type="project" value="UniProtKB-UniRule"/>
</dbReference>
<dbReference type="PANTHER" id="PTHR23355">
    <property type="entry name" value="RIBONUCLEASE"/>
    <property type="match status" value="1"/>
</dbReference>
<dbReference type="EC" id="3.1.13.1" evidence="9"/>
<proteinExistence type="inferred from homology"/>
<dbReference type="Pfam" id="PF00773">
    <property type="entry name" value="RNB"/>
    <property type="match status" value="1"/>
</dbReference>
<evidence type="ECO:0000256" key="2">
    <source>
        <dbReference type="ARBA" id="ARBA00004496"/>
    </source>
</evidence>
<dbReference type="PROSITE" id="PS01175">
    <property type="entry name" value="RIBONUCLEASE_II"/>
    <property type="match status" value="1"/>
</dbReference>
<dbReference type="SMART" id="SM00316">
    <property type="entry name" value="S1"/>
    <property type="match status" value="1"/>
</dbReference>
<dbReference type="Gene3D" id="2.40.50.140">
    <property type="entry name" value="Nucleic acid-binding proteins"/>
    <property type="match status" value="3"/>
</dbReference>
<dbReference type="InterPro" id="IPR022966">
    <property type="entry name" value="RNase_II/R_CS"/>
</dbReference>
<dbReference type="NCBIfam" id="TIGR00358">
    <property type="entry name" value="3_prime_RNase"/>
    <property type="match status" value="1"/>
</dbReference>
<keyword evidence="5 9" id="KW-0378">Hydrolase</keyword>
<dbReference type="SMART" id="SM00357">
    <property type="entry name" value="CSP"/>
    <property type="match status" value="2"/>
</dbReference>
<dbReference type="Pfam" id="PF00575">
    <property type="entry name" value="S1"/>
    <property type="match status" value="1"/>
</dbReference>